<dbReference type="EMBL" id="VYQB01000002">
    <property type="protein sequence ID" value="KAA9020985.1"/>
    <property type="molecule type" value="Genomic_DNA"/>
</dbReference>
<evidence type="ECO:0000259" key="6">
    <source>
        <dbReference type="Pfam" id="PF00924"/>
    </source>
</evidence>
<proteinExistence type="predicted"/>
<keyword evidence="2 5" id="KW-0812">Transmembrane</keyword>
<keyword evidence="10" id="KW-1185">Reference proteome</keyword>
<feature type="domain" description="Mechanosensitive ion channel MscS" evidence="6">
    <location>
        <begin position="191"/>
        <end position="255"/>
    </location>
</feature>
<sequence length="372" mass="41324">MRRACVAPGMTDISLTHITPMAVMSIAISVAAAFLIHWALYWIALRVAKHSKIEPVLLPAIFQPTRWLVVLLALGAGFKSLDLAPRTEDIWSIGGRMVFAWLVGWLVFRLMRAGKAMLEVRADISVEDNLKARRRRTKISILYRICQCIVGFLVIAMMLIAIPGVRTIGVSLMASAGLAALAVGAAAQPALKNLIAGIQMAFSEPIRLDDVVIIEGEWGRIEEIKLTYVIVRIWDDRRMVVPVSYFLEKPFQNWTTKTSDLLGTVFLYVDPTADIERIRTRFVEAVKANGRWDGRVAILQVTDHRADALELRGLLSARNAGIAFDLRCEVREVMLTFLRTEMPEALVRGRQKLEAEEGFTSPAITMPSGAAG</sequence>
<dbReference type="PANTHER" id="PTHR30566">
    <property type="entry name" value="YNAI-RELATED MECHANOSENSITIVE ION CHANNEL"/>
    <property type="match status" value="1"/>
</dbReference>
<dbReference type="Gene3D" id="1.10.287.1260">
    <property type="match status" value="1"/>
</dbReference>
<evidence type="ECO:0000256" key="4">
    <source>
        <dbReference type="ARBA" id="ARBA00023136"/>
    </source>
</evidence>
<name>A0A5J5I7Y5_9SPHN</name>
<dbReference type="Proteomes" id="UP000326364">
    <property type="component" value="Unassembled WGS sequence"/>
</dbReference>
<accession>A0A5J5I7Y5</accession>
<dbReference type="InterPro" id="IPR010920">
    <property type="entry name" value="LSM_dom_sf"/>
</dbReference>
<gene>
    <name evidence="8" type="ORF">F4U95_02915</name>
    <name evidence="7" type="ORF">F4U96_02915</name>
</gene>
<keyword evidence="3 5" id="KW-1133">Transmembrane helix</keyword>
<dbReference type="Pfam" id="PF00924">
    <property type="entry name" value="MS_channel_2nd"/>
    <property type="match status" value="1"/>
</dbReference>
<dbReference type="PANTHER" id="PTHR30566:SF25">
    <property type="entry name" value="INNER MEMBRANE PROTEIN"/>
    <property type="match status" value="1"/>
</dbReference>
<feature type="transmembrane region" description="Helical" evidence="5">
    <location>
        <begin position="56"/>
        <end position="78"/>
    </location>
</feature>
<evidence type="ECO:0000313" key="8">
    <source>
        <dbReference type="EMBL" id="KAA9033311.1"/>
    </source>
</evidence>
<dbReference type="GO" id="GO:0016020">
    <property type="term" value="C:membrane"/>
    <property type="evidence" value="ECO:0007669"/>
    <property type="project" value="UniProtKB-SubCell"/>
</dbReference>
<dbReference type="Proteomes" id="UP000325933">
    <property type="component" value="Unassembled WGS sequence"/>
</dbReference>
<dbReference type="GO" id="GO:0008381">
    <property type="term" value="F:mechanosensitive monoatomic ion channel activity"/>
    <property type="evidence" value="ECO:0007669"/>
    <property type="project" value="UniProtKB-ARBA"/>
</dbReference>
<dbReference type="SUPFAM" id="SSF50182">
    <property type="entry name" value="Sm-like ribonucleoproteins"/>
    <property type="match status" value="1"/>
</dbReference>
<evidence type="ECO:0000256" key="1">
    <source>
        <dbReference type="ARBA" id="ARBA00004370"/>
    </source>
</evidence>
<comment type="caution">
    <text evidence="8">The sequence shown here is derived from an EMBL/GenBank/DDBJ whole genome shotgun (WGS) entry which is preliminary data.</text>
</comment>
<organism evidence="8 9">
    <name type="scientific">Sphingobium limneticum</name>
    <dbReference type="NCBI Taxonomy" id="1007511"/>
    <lineage>
        <taxon>Bacteria</taxon>
        <taxon>Pseudomonadati</taxon>
        <taxon>Pseudomonadota</taxon>
        <taxon>Alphaproteobacteria</taxon>
        <taxon>Sphingomonadales</taxon>
        <taxon>Sphingomonadaceae</taxon>
        <taxon>Sphingobium</taxon>
    </lineage>
</organism>
<comment type="subcellular location">
    <subcellularLocation>
        <location evidence="1">Membrane</location>
    </subcellularLocation>
</comment>
<evidence type="ECO:0000256" key="3">
    <source>
        <dbReference type="ARBA" id="ARBA00022989"/>
    </source>
</evidence>
<evidence type="ECO:0000313" key="10">
    <source>
        <dbReference type="Proteomes" id="UP000326364"/>
    </source>
</evidence>
<feature type="transmembrane region" description="Helical" evidence="5">
    <location>
        <begin position="90"/>
        <end position="108"/>
    </location>
</feature>
<evidence type="ECO:0000256" key="2">
    <source>
        <dbReference type="ARBA" id="ARBA00022692"/>
    </source>
</evidence>
<feature type="transmembrane region" description="Helical" evidence="5">
    <location>
        <begin position="20"/>
        <end position="44"/>
    </location>
</feature>
<evidence type="ECO:0000313" key="9">
    <source>
        <dbReference type="Proteomes" id="UP000325933"/>
    </source>
</evidence>
<evidence type="ECO:0000313" key="7">
    <source>
        <dbReference type="EMBL" id="KAA9020985.1"/>
    </source>
</evidence>
<feature type="transmembrane region" description="Helical" evidence="5">
    <location>
        <begin position="141"/>
        <end position="162"/>
    </location>
</feature>
<dbReference type="InterPro" id="IPR006685">
    <property type="entry name" value="MscS_channel_2nd"/>
</dbReference>
<reference evidence="9 10" key="1">
    <citation type="submission" date="2019-09" db="EMBL/GenBank/DDBJ databases">
        <authorList>
            <person name="Feng G."/>
        </authorList>
    </citation>
    <scope>NUCLEOTIDE SEQUENCE [LARGE SCALE GENOMIC DNA]</scope>
    <source>
        <strain evidence="8 9">KACC 19283</strain>
        <strain evidence="7 10">KACC 19284</strain>
    </source>
</reference>
<dbReference type="AlphaFoldDB" id="A0A5J5I7Y5"/>
<protein>
    <submittedName>
        <fullName evidence="8">Mechanosensitive ion channel family protein</fullName>
    </submittedName>
</protein>
<evidence type="ECO:0000256" key="5">
    <source>
        <dbReference type="SAM" id="Phobius"/>
    </source>
</evidence>
<dbReference type="Gene3D" id="2.30.30.60">
    <property type="match status" value="1"/>
</dbReference>
<dbReference type="InterPro" id="IPR023408">
    <property type="entry name" value="MscS_beta-dom_sf"/>
</dbReference>
<keyword evidence="4 5" id="KW-0472">Membrane</keyword>
<dbReference type="EMBL" id="VYQA01000002">
    <property type="protein sequence ID" value="KAA9033311.1"/>
    <property type="molecule type" value="Genomic_DNA"/>
</dbReference>